<organism evidence="1 2">
    <name type="scientific">Sphaerochaeta pleomorpha (strain ATCC BAA-1885 / DSM 22778 / Grapes)</name>
    <dbReference type="NCBI Taxonomy" id="158190"/>
    <lineage>
        <taxon>Bacteria</taxon>
        <taxon>Pseudomonadati</taxon>
        <taxon>Spirochaetota</taxon>
        <taxon>Spirochaetia</taxon>
        <taxon>Spirochaetales</taxon>
        <taxon>Sphaerochaetaceae</taxon>
        <taxon>Sphaerochaeta</taxon>
    </lineage>
</organism>
<gene>
    <name evidence="1" type="ordered locus">SpiGrapes_1675</name>
</gene>
<sequence>MVCFGGGKVLVVCGPPSFDREIASNEISVFGQREGVPRGVTSEKEAVTIPNVHMGAWTDNRHWVASQRSKNRGWDCFHCDSSWKACICQYRGGGMYPNVVLSLPSLGNFPCPCIG</sequence>
<dbReference type="Proteomes" id="UP000005632">
    <property type="component" value="Chromosome"/>
</dbReference>
<evidence type="ECO:0000313" key="2">
    <source>
        <dbReference type="Proteomes" id="UP000005632"/>
    </source>
</evidence>
<name>G8QWX4_SPHPG</name>
<reference evidence="1 2" key="1">
    <citation type="submission" date="2011-11" db="EMBL/GenBank/DDBJ databases">
        <title>Complete sequence of Spirochaeta sp. grapes.</title>
        <authorList>
            <consortium name="US DOE Joint Genome Institute"/>
            <person name="Lucas S."/>
            <person name="Han J."/>
            <person name="Lapidus A."/>
            <person name="Cheng J.-F."/>
            <person name="Goodwin L."/>
            <person name="Pitluck S."/>
            <person name="Peters L."/>
            <person name="Ovchinnikova G."/>
            <person name="Munk A.C."/>
            <person name="Detter J.C."/>
            <person name="Han C."/>
            <person name="Tapia R."/>
            <person name="Land M."/>
            <person name="Hauser L."/>
            <person name="Kyrpides N."/>
            <person name="Ivanova N."/>
            <person name="Pagani I."/>
            <person name="Ritalahtilisa K."/>
            <person name="Loeffler F."/>
            <person name="Woyke T."/>
        </authorList>
    </citation>
    <scope>NUCLEOTIDE SEQUENCE [LARGE SCALE GENOMIC DNA]</scope>
    <source>
        <strain evidence="2">ATCC BAA-1885 / DSM 22778 / Grapes</strain>
    </source>
</reference>
<dbReference type="KEGG" id="sgp:SpiGrapes_1675"/>
<proteinExistence type="predicted"/>
<accession>G8QWX4</accession>
<keyword evidence="2" id="KW-1185">Reference proteome</keyword>
<dbReference type="AlphaFoldDB" id="G8QWX4"/>
<protein>
    <submittedName>
        <fullName evidence="1">Uncharacterized protein</fullName>
    </submittedName>
</protein>
<evidence type="ECO:0000313" key="1">
    <source>
        <dbReference type="EMBL" id="AEV29478.1"/>
    </source>
</evidence>
<dbReference type="HOGENOM" id="CLU_2107438_0_0_12"/>
<dbReference type="EMBL" id="CP003155">
    <property type="protein sequence ID" value="AEV29478.1"/>
    <property type="molecule type" value="Genomic_DNA"/>
</dbReference>